<evidence type="ECO:0000256" key="1">
    <source>
        <dbReference type="ARBA" id="ARBA00022603"/>
    </source>
</evidence>
<sequence>MGDPLIRLIVEEIQSRPKKTIPFRRFMELALYHPRWGYYRRRKTKIGRKGDFYTSPAVGEAFGWTLARAVGRMARTFPSETPWLLAEAGAGDGSLAARIVQALAEEGRLPRVLYLVETSPYHRELQQNKLVDSPVPVRWTEEVRDLPMEHPSILLSNELLDAFPVHRVIAHQGELREIYVTWDAGCGELAETSGPLSRPELADYFREQKWNLPDGWIAEVPLDALEWVETAGRRLKAGYLLTIDYGGTTEELALPRHKDGTLRCFHRHRLHRDFYTEPGRSDMTSHVHFSALMARGRRVGLQTLLYTTQSRYLQGAGILSRLTPPVSSDPFAPEAKRNRAIRHLALPGGMGDDFRVLVQCKGVPHPVNGMKDGT</sequence>
<dbReference type="OrthoDB" id="9794208at2"/>
<dbReference type="Proteomes" id="UP000244240">
    <property type="component" value="Unassembled WGS sequence"/>
</dbReference>
<comment type="caution">
    <text evidence="3">The sequence shown here is derived from an EMBL/GenBank/DDBJ whole genome shotgun (WGS) entry which is preliminary data.</text>
</comment>
<keyword evidence="2 3" id="KW-0808">Transferase</keyword>
<keyword evidence="1 3" id="KW-0489">Methyltransferase</keyword>
<dbReference type="PANTHER" id="PTHR12049">
    <property type="entry name" value="PROTEIN ARGININE METHYLTRANSFERASE NDUFAF7, MITOCHONDRIAL"/>
    <property type="match status" value="1"/>
</dbReference>
<dbReference type="SUPFAM" id="SSF53335">
    <property type="entry name" value="S-adenosyl-L-methionine-dependent methyltransferases"/>
    <property type="match status" value="1"/>
</dbReference>
<dbReference type="InterPro" id="IPR003788">
    <property type="entry name" value="NDUFAF7"/>
</dbReference>
<keyword evidence="4" id="KW-1185">Reference proteome</keyword>
<dbReference type="GO" id="GO:0035243">
    <property type="term" value="F:protein-arginine omega-N symmetric methyltransferase activity"/>
    <property type="evidence" value="ECO:0007669"/>
    <property type="project" value="TreeGrafter"/>
</dbReference>
<proteinExistence type="predicted"/>
<evidence type="ECO:0000256" key="2">
    <source>
        <dbReference type="ARBA" id="ARBA00022679"/>
    </source>
</evidence>
<organism evidence="3 4">
    <name type="scientific">Melghirimyces profundicolus</name>
    <dbReference type="NCBI Taxonomy" id="1242148"/>
    <lineage>
        <taxon>Bacteria</taxon>
        <taxon>Bacillati</taxon>
        <taxon>Bacillota</taxon>
        <taxon>Bacilli</taxon>
        <taxon>Bacillales</taxon>
        <taxon>Thermoactinomycetaceae</taxon>
        <taxon>Melghirimyces</taxon>
    </lineage>
</organism>
<gene>
    <name evidence="3" type="ORF">C8P63_101308</name>
</gene>
<dbReference type="RefSeq" id="WP_108021551.1">
    <property type="nucleotide sequence ID" value="NZ_QBKR01000001.1"/>
</dbReference>
<dbReference type="InterPro" id="IPR038375">
    <property type="entry name" value="NDUFAF7_sf"/>
</dbReference>
<protein>
    <submittedName>
        <fullName evidence="3">SAM-dependent MidA family methyltransferase</fullName>
    </submittedName>
</protein>
<accession>A0A2T6C9S1</accession>
<dbReference type="Gene3D" id="3.40.50.12710">
    <property type="match status" value="1"/>
</dbReference>
<evidence type="ECO:0000313" key="4">
    <source>
        <dbReference type="Proteomes" id="UP000244240"/>
    </source>
</evidence>
<dbReference type="PANTHER" id="PTHR12049:SF7">
    <property type="entry name" value="PROTEIN ARGININE METHYLTRANSFERASE NDUFAF7, MITOCHONDRIAL"/>
    <property type="match status" value="1"/>
</dbReference>
<dbReference type="Pfam" id="PF02636">
    <property type="entry name" value="Methyltransf_28"/>
    <property type="match status" value="1"/>
</dbReference>
<dbReference type="InterPro" id="IPR029063">
    <property type="entry name" value="SAM-dependent_MTases_sf"/>
</dbReference>
<dbReference type="AlphaFoldDB" id="A0A2T6C9S1"/>
<dbReference type="EMBL" id="QBKR01000001">
    <property type="protein sequence ID" value="PTX65079.1"/>
    <property type="molecule type" value="Genomic_DNA"/>
</dbReference>
<name>A0A2T6C9S1_9BACL</name>
<dbReference type="GO" id="GO:0032259">
    <property type="term" value="P:methylation"/>
    <property type="evidence" value="ECO:0007669"/>
    <property type="project" value="UniProtKB-KW"/>
</dbReference>
<reference evidence="3 4" key="1">
    <citation type="submission" date="2018-04" db="EMBL/GenBank/DDBJ databases">
        <title>Genomic Encyclopedia of Archaeal and Bacterial Type Strains, Phase II (KMG-II): from individual species to whole genera.</title>
        <authorList>
            <person name="Goeker M."/>
        </authorList>
    </citation>
    <scope>NUCLEOTIDE SEQUENCE [LARGE SCALE GENOMIC DNA]</scope>
    <source>
        <strain evidence="3 4">DSM 45787</strain>
    </source>
</reference>
<evidence type="ECO:0000313" key="3">
    <source>
        <dbReference type="EMBL" id="PTX65079.1"/>
    </source>
</evidence>